<sequence length="227" mass="26505">MKSLKMIFRKSGKVKLEVTSTCTLILMKAMEIECSFKIEQKGTSNILSQRSFKQNISKQGSKSYLSNYCKNNLDEERRTIPRNYNDSTLDPEYESFPENEDLIRKIQKKIEARVQYKPKCKSLIYSFLCCKEFTRCCMKSLYKHHQDYKQASRKLTSDLDLKTLVNTIRRTQILADLLFSQSSAILLLENHPCVMFPPKEYEKEVSKIELTGNLCKQLALQIVKENN</sequence>
<dbReference type="AlphaFoldDB" id="A0AAD1U3S6"/>
<comment type="caution">
    <text evidence="1">The sequence shown here is derived from an EMBL/GenBank/DDBJ whole genome shotgun (WGS) entry which is preliminary data.</text>
</comment>
<protein>
    <submittedName>
        <fullName evidence="1">Uncharacterized protein</fullName>
    </submittedName>
</protein>
<dbReference type="Proteomes" id="UP001295684">
    <property type="component" value="Unassembled WGS sequence"/>
</dbReference>
<evidence type="ECO:0000313" key="2">
    <source>
        <dbReference type="Proteomes" id="UP001295684"/>
    </source>
</evidence>
<keyword evidence="2" id="KW-1185">Reference proteome</keyword>
<proteinExistence type="predicted"/>
<gene>
    <name evidence="1" type="ORF">ECRASSUSDP1_LOCUS957</name>
</gene>
<dbReference type="EMBL" id="CAMPGE010000900">
    <property type="protein sequence ID" value="CAI2359664.1"/>
    <property type="molecule type" value="Genomic_DNA"/>
</dbReference>
<accession>A0AAD1U3S6</accession>
<evidence type="ECO:0000313" key="1">
    <source>
        <dbReference type="EMBL" id="CAI2359664.1"/>
    </source>
</evidence>
<reference evidence="1" key="1">
    <citation type="submission" date="2023-07" db="EMBL/GenBank/DDBJ databases">
        <authorList>
            <consortium name="AG Swart"/>
            <person name="Singh M."/>
            <person name="Singh A."/>
            <person name="Seah K."/>
            <person name="Emmerich C."/>
        </authorList>
    </citation>
    <scope>NUCLEOTIDE SEQUENCE</scope>
    <source>
        <strain evidence="1">DP1</strain>
    </source>
</reference>
<organism evidence="1 2">
    <name type="scientific">Euplotes crassus</name>
    <dbReference type="NCBI Taxonomy" id="5936"/>
    <lineage>
        <taxon>Eukaryota</taxon>
        <taxon>Sar</taxon>
        <taxon>Alveolata</taxon>
        <taxon>Ciliophora</taxon>
        <taxon>Intramacronucleata</taxon>
        <taxon>Spirotrichea</taxon>
        <taxon>Hypotrichia</taxon>
        <taxon>Euplotida</taxon>
        <taxon>Euplotidae</taxon>
        <taxon>Moneuplotes</taxon>
    </lineage>
</organism>
<name>A0AAD1U3S6_EUPCR</name>